<dbReference type="EMBL" id="JACCBE010000001">
    <property type="protein sequence ID" value="NYD58015.1"/>
    <property type="molecule type" value="Genomic_DNA"/>
</dbReference>
<evidence type="ECO:0000256" key="2">
    <source>
        <dbReference type="ARBA" id="ARBA00022729"/>
    </source>
</evidence>
<dbReference type="RefSeq" id="WP_179615689.1">
    <property type="nucleotide sequence ID" value="NZ_JACCBE010000001.1"/>
</dbReference>
<dbReference type="InterPro" id="IPR028081">
    <property type="entry name" value="Leu-bd"/>
</dbReference>
<feature type="signal peptide" evidence="3">
    <location>
        <begin position="1"/>
        <end position="32"/>
    </location>
</feature>
<accession>A0A7Y9JR08</accession>
<dbReference type="CDD" id="cd06328">
    <property type="entry name" value="PBP1_SBP-like"/>
    <property type="match status" value="1"/>
</dbReference>
<evidence type="ECO:0000259" key="4">
    <source>
        <dbReference type="Pfam" id="PF13458"/>
    </source>
</evidence>
<comment type="caution">
    <text evidence="5">The sequence shown here is derived from an EMBL/GenBank/DDBJ whole genome shotgun (WGS) entry which is preliminary data.</text>
</comment>
<dbReference type="Pfam" id="PF13458">
    <property type="entry name" value="Peripla_BP_6"/>
    <property type="match status" value="1"/>
</dbReference>
<sequence>MTQRTPARQGGRRTLAVAAAAVVGVLGLSACAPDSGSASAGEDGEGAAVPVSIIYSQSGPLAAYGEAYRNGLEAGIDYATDGSGEVDGREIDLDFVDDAGDPAKAVGLAKDAIGSGTQIIAGTVSSGVALSLAEQAEQNEVLYISGPAAADAVTGINRYTFRSGRQTYQDVATAGSLIGDLDGKKVAVFAQDNAFGQGNVAGVEAVLGGAGADVEPVLVPEDATEFTPFARRILDAEPDLVFVAWAGDTTSAMWQSLDQQQVFDEVPVTTGLGDIASYGAYGAASEQITFLSHYFAGAPDNEVNAAMVESLEEAGAEADLFSPDGFVAGQMIVHAIEEGGGDDVDAMIEALEGWEFEGPKGTTTVRAEDHALIQPMFAATLTKEGGSFVPELADQVEPDAVAPPVATS</sequence>
<evidence type="ECO:0000256" key="3">
    <source>
        <dbReference type="SAM" id="SignalP"/>
    </source>
</evidence>
<comment type="similarity">
    <text evidence="1">Belongs to the leucine-binding protein family.</text>
</comment>
<dbReference type="PANTHER" id="PTHR30483">
    <property type="entry name" value="LEUCINE-SPECIFIC-BINDING PROTEIN"/>
    <property type="match status" value="1"/>
</dbReference>
<keyword evidence="6" id="KW-1185">Reference proteome</keyword>
<dbReference type="InterPro" id="IPR051010">
    <property type="entry name" value="BCAA_transport"/>
</dbReference>
<gene>
    <name evidence="5" type="ORF">BKA08_002253</name>
</gene>
<reference evidence="5 6" key="1">
    <citation type="submission" date="2020-07" db="EMBL/GenBank/DDBJ databases">
        <title>Sequencing the genomes of 1000 actinobacteria strains.</title>
        <authorList>
            <person name="Klenk H.-P."/>
        </authorList>
    </citation>
    <scope>NUCLEOTIDE SEQUENCE [LARGE SCALE GENOMIC DNA]</scope>
    <source>
        <strain evidence="5 6">DSM 18965</strain>
    </source>
</reference>
<dbReference type="InterPro" id="IPR006311">
    <property type="entry name" value="TAT_signal"/>
</dbReference>
<dbReference type="PROSITE" id="PS51257">
    <property type="entry name" value="PROKAR_LIPOPROTEIN"/>
    <property type="match status" value="1"/>
</dbReference>
<feature type="chain" id="PRO_5039150128" evidence="3">
    <location>
        <begin position="33"/>
        <end position="408"/>
    </location>
</feature>
<keyword evidence="2 3" id="KW-0732">Signal</keyword>
<dbReference type="Proteomes" id="UP000516957">
    <property type="component" value="Unassembled WGS sequence"/>
</dbReference>
<protein>
    <submittedName>
        <fullName evidence="5">Branched-chain amino acid transport system substrate-binding protein</fullName>
    </submittedName>
</protein>
<dbReference type="InterPro" id="IPR028082">
    <property type="entry name" value="Peripla_BP_I"/>
</dbReference>
<dbReference type="PANTHER" id="PTHR30483:SF6">
    <property type="entry name" value="PERIPLASMIC BINDING PROTEIN OF ABC TRANSPORTER FOR NATURAL AMINO ACIDS"/>
    <property type="match status" value="1"/>
</dbReference>
<feature type="domain" description="Leucine-binding protein" evidence="4">
    <location>
        <begin position="49"/>
        <end position="384"/>
    </location>
</feature>
<name>A0A7Y9JR08_9ACTN</name>
<evidence type="ECO:0000256" key="1">
    <source>
        <dbReference type="ARBA" id="ARBA00010062"/>
    </source>
</evidence>
<dbReference type="AlphaFoldDB" id="A0A7Y9JR08"/>
<dbReference type="PROSITE" id="PS51318">
    <property type="entry name" value="TAT"/>
    <property type="match status" value="1"/>
</dbReference>
<dbReference type="SUPFAM" id="SSF53822">
    <property type="entry name" value="Periplasmic binding protein-like I"/>
    <property type="match status" value="1"/>
</dbReference>
<dbReference type="Gene3D" id="3.40.50.2300">
    <property type="match status" value="2"/>
</dbReference>
<evidence type="ECO:0000313" key="6">
    <source>
        <dbReference type="Proteomes" id="UP000516957"/>
    </source>
</evidence>
<organism evidence="5 6">
    <name type="scientific">Nocardioides marinisabuli</name>
    <dbReference type="NCBI Taxonomy" id="419476"/>
    <lineage>
        <taxon>Bacteria</taxon>
        <taxon>Bacillati</taxon>
        <taxon>Actinomycetota</taxon>
        <taxon>Actinomycetes</taxon>
        <taxon>Propionibacteriales</taxon>
        <taxon>Nocardioidaceae</taxon>
        <taxon>Nocardioides</taxon>
    </lineage>
</organism>
<evidence type="ECO:0000313" key="5">
    <source>
        <dbReference type="EMBL" id="NYD58015.1"/>
    </source>
</evidence>
<proteinExistence type="inferred from homology"/>